<feature type="domain" description="Major facilitator superfamily (MFS) profile" evidence="9">
    <location>
        <begin position="158"/>
        <end position="581"/>
    </location>
</feature>
<dbReference type="PROSITE" id="PS50850">
    <property type="entry name" value="MFS"/>
    <property type="match status" value="1"/>
</dbReference>
<dbReference type="PANTHER" id="PTHR48022">
    <property type="entry name" value="PLASTIDIC GLUCOSE TRANSPORTER 4"/>
    <property type="match status" value="1"/>
</dbReference>
<keyword evidence="5 8" id="KW-1133">Transmembrane helix</keyword>
<reference evidence="11" key="1">
    <citation type="submission" date="2016-04" db="EMBL/GenBank/DDBJ databases">
        <title>Cephalotus genome sequencing.</title>
        <authorList>
            <person name="Fukushima K."/>
            <person name="Hasebe M."/>
            <person name="Fang X."/>
        </authorList>
    </citation>
    <scope>NUCLEOTIDE SEQUENCE [LARGE SCALE GENOMIC DNA]</scope>
    <source>
        <strain evidence="11">cv. St1</strain>
    </source>
</reference>
<comment type="caution">
    <text evidence="10">The sequence shown here is derived from an EMBL/GenBank/DDBJ whole genome shotgun (WGS) entry which is preliminary data.</text>
</comment>
<feature type="transmembrane region" description="Helical" evidence="8">
    <location>
        <begin position="284"/>
        <end position="305"/>
    </location>
</feature>
<comment type="subcellular location">
    <subcellularLocation>
        <location evidence="1">Membrane</location>
        <topology evidence="1">Multi-pass membrane protein</topology>
    </subcellularLocation>
</comment>
<evidence type="ECO:0000259" key="9">
    <source>
        <dbReference type="PROSITE" id="PS50850"/>
    </source>
</evidence>
<dbReference type="STRING" id="3775.A0A1Q3CZP5"/>
<dbReference type="GO" id="GO:0016020">
    <property type="term" value="C:membrane"/>
    <property type="evidence" value="ECO:0007669"/>
    <property type="project" value="UniProtKB-SubCell"/>
</dbReference>
<dbReference type="NCBIfam" id="TIGR00879">
    <property type="entry name" value="SP"/>
    <property type="match status" value="1"/>
</dbReference>
<dbReference type="GO" id="GO:0005351">
    <property type="term" value="F:carbohydrate:proton symporter activity"/>
    <property type="evidence" value="ECO:0007669"/>
    <property type="project" value="TreeGrafter"/>
</dbReference>
<dbReference type="InterPro" id="IPR003663">
    <property type="entry name" value="Sugar/inositol_transpt"/>
</dbReference>
<evidence type="ECO:0000256" key="2">
    <source>
        <dbReference type="ARBA" id="ARBA00010992"/>
    </source>
</evidence>
<dbReference type="CDD" id="cd17315">
    <property type="entry name" value="MFS_GLUT_like"/>
    <property type="match status" value="1"/>
</dbReference>
<feature type="transmembrane region" description="Helical" evidence="8">
    <location>
        <begin position="527"/>
        <end position="547"/>
    </location>
</feature>
<feature type="transmembrane region" description="Helical" evidence="8">
    <location>
        <begin position="553"/>
        <end position="574"/>
    </location>
</feature>
<proteinExistence type="inferred from homology"/>
<keyword evidence="3 7" id="KW-0813">Transport</keyword>
<dbReference type="PROSITE" id="PS00217">
    <property type="entry name" value="SUGAR_TRANSPORT_2"/>
    <property type="match status" value="1"/>
</dbReference>
<feature type="transmembrane region" description="Helical" evidence="8">
    <location>
        <begin position="395"/>
        <end position="419"/>
    </location>
</feature>
<keyword evidence="11" id="KW-1185">Reference proteome</keyword>
<name>A0A1Q3CZP5_CEPFO</name>
<dbReference type="EMBL" id="BDDD01003608">
    <property type="protein sequence ID" value="GAV85548.1"/>
    <property type="molecule type" value="Genomic_DNA"/>
</dbReference>
<evidence type="ECO:0000256" key="7">
    <source>
        <dbReference type="RuleBase" id="RU003346"/>
    </source>
</evidence>
<feature type="transmembrane region" description="Helical" evidence="8">
    <location>
        <begin position="154"/>
        <end position="175"/>
    </location>
</feature>
<feature type="transmembrane region" description="Helical" evidence="8">
    <location>
        <begin position="195"/>
        <end position="217"/>
    </location>
</feature>
<feature type="non-terminal residue" evidence="10">
    <location>
        <position position="1"/>
    </location>
</feature>
<feature type="transmembrane region" description="Helical" evidence="8">
    <location>
        <begin position="491"/>
        <end position="515"/>
    </location>
</feature>
<dbReference type="AlphaFoldDB" id="A0A1Q3CZP5"/>
<dbReference type="Gene3D" id="1.20.1250.20">
    <property type="entry name" value="MFS general substrate transporter like domains"/>
    <property type="match status" value="1"/>
</dbReference>
<dbReference type="PRINTS" id="PR00171">
    <property type="entry name" value="SUGRTRNSPORT"/>
</dbReference>
<evidence type="ECO:0000256" key="8">
    <source>
        <dbReference type="SAM" id="Phobius"/>
    </source>
</evidence>
<evidence type="ECO:0000313" key="10">
    <source>
        <dbReference type="EMBL" id="GAV85548.1"/>
    </source>
</evidence>
<dbReference type="InterPro" id="IPR036259">
    <property type="entry name" value="MFS_trans_sf"/>
</dbReference>
<dbReference type="Pfam" id="PF00083">
    <property type="entry name" value="Sugar_tr"/>
    <property type="match status" value="1"/>
</dbReference>
<sequence>NFPLLLKLHKIKKKERRELISPSTLLFVKSCFSKLTVPPFFNGISKAKMQATATTVKGSLGFEIGKRRVLSSPFGELMKRNCLAFNTPAISMKERTTATCCGLRAMGEELARARNGVVDSFFRKSRSVKLQALDSDADIEDVTPIKHRGKSSGIVLPFVGVACLGAILFGYHLGVVNGALEYLAKDLGIAENTVLQGWVVSTLLAGATVGSFTGGVLADKFGRTKTFQLDAIPLAIGTLLCATAQSVQAMIIGRLLAGIGIGISSAIVPLYISEISPTEIRGALGSINQLFICIGILAALVAGLPLAGNPLWWRTMFGIAVVPSILLALGMAFSPESPRWLFQQGKVSEAEKSIKTLYGNERVTEIIYDLKAASQGSSEPDAGWSDLFSRRYWKVVSVGVALFFFQQLAGINAVVYYSTSVFRSAGIASDVAASALVGASNVFGTAVASSLMDRKGRKSLLITSFSGMAVSMLLLSLSFTWNVLAPYSGTLAVLGTVLYVLSFSLGAGPVPALLLPEIFSNRIRAKAVALSLGTHWIINFIIGLYFLSVVNKFGISTVYLGFSSVCLLAVLYIAGNVLETKGRSLEEIERALNPAI</sequence>
<dbReference type="FunCoup" id="A0A1Q3CZP5">
    <property type="interactions" value="474"/>
</dbReference>
<feature type="transmembrane region" description="Helical" evidence="8">
    <location>
        <begin position="251"/>
        <end position="272"/>
    </location>
</feature>
<dbReference type="PANTHER" id="PTHR48022:SF2">
    <property type="entry name" value="PLASTIDIC GLUCOSE TRANSPORTER 4"/>
    <property type="match status" value="1"/>
</dbReference>
<dbReference type="InterPro" id="IPR020846">
    <property type="entry name" value="MFS_dom"/>
</dbReference>
<comment type="similarity">
    <text evidence="2 7">Belongs to the major facilitator superfamily. Sugar transporter (TC 2.A.1.1) family.</text>
</comment>
<dbReference type="OrthoDB" id="6612291at2759"/>
<gene>
    <name evidence="10" type="ORF">CFOL_v3_28984</name>
</gene>
<dbReference type="SUPFAM" id="SSF103473">
    <property type="entry name" value="MFS general substrate transporter"/>
    <property type="match status" value="1"/>
</dbReference>
<evidence type="ECO:0000256" key="5">
    <source>
        <dbReference type="ARBA" id="ARBA00022989"/>
    </source>
</evidence>
<feature type="transmembrane region" description="Helical" evidence="8">
    <location>
        <begin position="311"/>
        <end position="333"/>
    </location>
</feature>
<accession>A0A1Q3CZP5</accession>
<evidence type="ECO:0000256" key="6">
    <source>
        <dbReference type="ARBA" id="ARBA00023136"/>
    </source>
</evidence>
<dbReference type="InterPro" id="IPR005828">
    <property type="entry name" value="MFS_sugar_transport-like"/>
</dbReference>
<dbReference type="InterPro" id="IPR050360">
    <property type="entry name" value="MFS_Sugar_Transporters"/>
</dbReference>
<evidence type="ECO:0000313" key="11">
    <source>
        <dbReference type="Proteomes" id="UP000187406"/>
    </source>
</evidence>
<evidence type="ECO:0000256" key="1">
    <source>
        <dbReference type="ARBA" id="ARBA00004141"/>
    </source>
</evidence>
<organism evidence="10 11">
    <name type="scientific">Cephalotus follicularis</name>
    <name type="common">Albany pitcher plant</name>
    <dbReference type="NCBI Taxonomy" id="3775"/>
    <lineage>
        <taxon>Eukaryota</taxon>
        <taxon>Viridiplantae</taxon>
        <taxon>Streptophyta</taxon>
        <taxon>Embryophyta</taxon>
        <taxon>Tracheophyta</taxon>
        <taxon>Spermatophyta</taxon>
        <taxon>Magnoliopsida</taxon>
        <taxon>eudicotyledons</taxon>
        <taxon>Gunneridae</taxon>
        <taxon>Pentapetalae</taxon>
        <taxon>rosids</taxon>
        <taxon>fabids</taxon>
        <taxon>Oxalidales</taxon>
        <taxon>Cephalotaceae</taxon>
        <taxon>Cephalotus</taxon>
    </lineage>
</organism>
<dbReference type="Proteomes" id="UP000187406">
    <property type="component" value="Unassembled WGS sequence"/>
</dbReference>
<dbReference type="FunFam" id="1.20.1250.20:FF:000152">
    <property type="entry name" value="Plastidic glucose transporter 4"/>
    <property type="match status" value="1"/>
</dbReference>
<keyword evidence="4 8" id="KW-0812">Transmembrane</keyword>
<protein>
    <submittedName>
        <fullName evidence="10">Sugar_tr domain-containing protein</fullName>
    </submittedName>
</protein>
<dbReference type="InterPro" id="IPR005829">
    <property type="entry name" value="Sugar_transporter_CS"/>
</dbReference>
<evidence type="ECO:0000256" key="3">
    <source>
        <dbReference type="ARBA" id="ARBA00022448"/>
    </source>
</evidence>
<evidence type="ECO:0000256" key="4">
    <source>
        <dbReference type="ARBA" id="ARBA00022692"/>
    </source>
</evidence>
<keyword evidence="6 8" id="KW-0472">Membrane</keyword>
<dbReference type="InParanoid" id="A0A1Q3CZP5"/>
<feature type="transmembrane region" description="Helical" evidence="8">
    <location>
        <begin position="459"/>
        <end position="479"/>
    </location>
</feature>